<evidence type="ECO:0000313" key="1">
    <source>
        <dbReference type="EMBL" id="MDO9713650.1"/>
    </source>
</evidence>
<accession>A0ABT9EBQ6</accession>
<comment type="caution">
    <text evidence="1">The sequence shown here is derived from an EMBL/GenBank/DDBJ whole genome shotgun (WGS) entry which is preliminary data.</text>
</comment>
<dbReference type="EMBL" id="JAUTWS010000108">
    <property type="protein sequence ID" value="MDO9713650.1"/>
    <property type="molecule type" value="Genomic_DNA"/>
</dbReference>
<organism evidence="1 2">
    <name type="scientific">Paracraurococcus lichenis</name>
    <dbReference type="NCBI Taxonomy" id="3064888"/>
    <lineage>
        <taxon>Bacteria</taxon>
        <taxon>Pseudomonadati</taxon>
        <taxon>Pseudomonadota</taxon>
        <taxon>Alphaproteobacteria</taxon>
        <taxon>Acetobacterales</taxon>
        <taxon>Roseomonadaceae</taxon>
        <taxon>Paracraurococcus</taxon>
    </lineage>
</organism>
<keyword evidence="2" id="KW-1185">Reference proteome</keyword>
<proteinExistence type="predicted"/>
<dbReference type="Proteomes" id="UP001243009">
    <property type="component" value="Unassembled WGS sequence"/>
</dbReference>
<reference evidence="1 2" key="1">
    <citation type="submission" date="2023-08" db="EMBL/GenBank/DDBJ databases">
        <title>The draft genome sequence of Paracraurococcus sp. LOR1-02.</title>
        <authorList>
            <person name="Kingkaew E."/>
            <person name="Tanasupawat S."/>
        </authorList>
    </citation>
    <scope>NUCLEOTIDE SEQUENCE [LARGE SCALE GENOMIC DNA]</scope>
    <source>
        <strain evidence="1 2">LOR1-02</strain>
    </source>
</reference>
<evidence type="ECO:0000313" key="2">
    <source>
        <dbReference type="Proteomes" id="UP001243009"/>
    </source>
</evidence>
<name>A0ABT9EBQ6_9PROT</name>
<gene>
    <name evidence="1" type="ORF">Q7A36_35370</name>
</gene>
<sequence length="177" mass="19350">MGPAAVVDLLTGLGTIDTALADRAVDHILAHPRTYGLDAVLVPAVRGLVGAGRMQGVPSVERLRAACVAHLRARAAEPLAPPADWRRTATLPCRCRNCTELARFLANPERQAWTLKAAEAERSHVEDSIRRAQADLDLATDRRGRPYSLICTKNQASYERLARQRRQDLEDLALLAG</sequence>
<protein>
    <submittedName>
        <fullName evidence="1">Uncharacterized protein</fullName>
    </submittedName>
</protein>
<dbReference type="RefSeq" id="WP_305108506.1">
    <property type="nucleotide sequence ID" value="NZ_JAUTWS010000108.1"/>
</dbReference>